<keyword evidence="7" id="KW-0539">Nucleus</keyword>
<evidence type="ECO:0000256" key="7">
    <source>
        <dbReference type="ARBA" id="ARBA00023242"/>
    </source>
</evidence>
<dbReference type="KEGG" id="pmrn:116947804"/>
<accession>A0AAJ7TNK9</accession>
<dbReference type="GO" id="GO:0044549">
    <property type="term" value="F:GTP cyclohydrolase binding"/>
    <property type="evidence" value="ECO:0007669"/>
    <property type="project" value="TreeGrafter"/>
</dbReference>
<gene>
    <name evidence="10" type="primary">GCHFR</name>
</gene>
<comment type="similarity">
    <text evidence="3">Belongs to the GFRP family.</text>
</comment>
<reference evidence="10" key="1">
    <citation type="submission" date="2025-08" db="UniProtKB">
        <authorList>
            <consortium name="RefSeq"/>
        </authorList>
    </citation>
    <scope>IDENTIFICATION</scope>
    <source>
        <tissue evidence="10">Sperm</tissue>
    </source>
</reference>
<proteinExistence type="inferred from homology"/>
<dbReference type="PANTHER" id="PTHR16852:SF2">
    <property type="entry name" value="GTP CYCLOHYDROLASE 1 FEEDBACK REGULATORY PROTEIN"/>
    <property type="match status" value="1"/>
</dbReference>
<dbReference type="RefSeq" id="XP_032819858.1">
    <property type="nucleotide sequence ID" value="XM_032963967.1"/>
</dbReference>
<dbReference type="Pfam" id="PF06399">
    <property type="entry name" value="GFRP"/>
    <property type="match status" value="1"/>
</dbReference>
<dbReference type="Gene3D" id="3.30.1410.10">
    <property type="entry name" value="GTP cyclohydrolase I feedback regulatory protein GFRP"/>
    <property type="match status" value="1"/>
</dbReference>
<organism evidence="9 10">
    <name type="scientific">Petromyzon marinus</name>
    <name type="common">Sea lamprey</name>
    <dbReference type="NCBI Taxonomy" id="7757"/>
    <lineage>
        <taxon>Eukaryota</taxon>
        <taxon>Metazoa</taxon>
        <taxon>Chordata</taxon>
        <taxon>Craniata</taxon>
        <taxon>Vertebrata</taxon>
        <taxon>Cyclostomata</taxon>
        <taxon>Hyperoartia</taxon>
        <taxon>Petromyzontiformes</taxon>
        <taxon>Petromyzontidae</taxon>
        <taxon>Petromyzon</taxon>
    </lineage>
</organism>
<evidence type="ECO:0000256" key="6">
    <source>
        <dbReference type="ARBA" id="ARBA00023136"/>
    </source>
</evidence>
<evidence type="ECO:0000256" key="4">
    <source>
        <dbReference type="ARBA" id="ARBA00020099"/>
    </source>
</evidence>
<evidence type="ECO:0000256" key="8">
    <source>
        <dbReference type="ARBA" id="ARBA00032599"/>
    </source>
</evidence>
<dbReference type="PANTHER" id="PTHR16852">
    <property type="entry name" value="GTP CYCLOHYDROLASE 1 FEEDBACK REGULATORY PROTEIN"/>
    <property type="match status" value="1"/>
</dbReference>
<dbReference type="Proteomes" id="UP001318040">
    <property type="component" value="Chromosome 31"/>
</dbReference>
<dbReference type="InterPro" id="IPR036717">
    <property type="entry name" value="GFRP_sf"/>
</dbReference>
<evidence type="ECO:0000256" key="3">
    <source>
        <dbReference type="ARBA" id="ARBA00007605"/>
    </source>
</evidence>
<comment type="subcellular location">
    <subcellularLocation>
        <location evidence="2">Cytoplasm</location>
        <location evidence="2">Cytosol</location>
    </subcellularLocation>
    <subcellularLocation>
        <location evidence="1">Nucleus membrane</location>
    </subcellularLocation>
</comment>
<keyword evidence="9" id="KW-1185">Reference proteome</keyword>
<name>A0AAJ7TNK9_PETMA</name>
<dbReference type="SUPFAM" id="SSF69761">
    <property type="entry name" value="GTP cyclohydrolase I feedback regulatory protein, GFRP"/>
    <property type="match status" value="1"/>
</dbReference>
<evidence type="ECO:0000256" key="1">
    <source>
        <dbReference type="ARBA" id="ARBA00004126"/>
    </source>
</evidence>
<dbReference type="GO" id="GO:0005829">
    <property type="term" value="C:cytosol"/>
    <property type="evidence" value="ECO:0007669"/>
    <property type="project" value="UniProtKB-SubCell"/>
</dbReference>
<evidence type="ECO:0000256" key="2">
    <source>
        <dbReference type="ARBA" id="ARBA00004514"/>
    </source>
</evidence>
<keyword evidence="6" id="KW-0472">Membrane</keyword>
<evidence type="ECO:0000313" key="10">
    <source>
        <dbReference type="RefSeq" id="XP_032819858.1"/>
    </source>
</evidence>
<dbReference type="CTD" id="2644"/>
<dbReference type="GO" id="GO:0009890">
    <property type="term" value="P:negative regulation of biosynthetic process"/>
    <property type="evidence" value="ECO:0007669"/>
    <property type="project" value="InterPro"/>
</dbReference>
<protein>
    <recommendedName>
        <fullName evidence="4">GTP cyclohydrolase 1 feedback regulatory protein</fullName>
    </recommendedName>
    <alternativeName>
        <fullName evidence="8">GTP cyclohydrolase I feedback regulatory protein</fullName>
    </alternativeName>
</protein>
<evidence type="ECO:0000256" key="5">
    <source>
        <dbReference type="ARBA" id="ARBA00022490"/>
    </source>
</evidence>
<evidence type="ECO:0000313" key="9">
    <source>
        <dbReference type="Proteomes" id="UP001318040"/>
    </source>
</evidence>
<keyword evidence="5" id="KW-0963">Cytoplasm</keyword>
<dbReference type="GeneID" id="116947804"/>
<dbReference type="FunFam" id="3.30.1410.10:FF:000001">
    <property type="entry name" value="GTP cyclohydrolase 1 feedback regulatory protein"/>
    <property type="match status" value="1"/>
</dbReference>
<sequence>MPYILISTQIRLESGPTTVGDELSDPELMEFLGAQKVTELGNNFSEYRVQTMPRIVLDKLASRGYNVVSMCGVGQTLIWCLYKP</sequence>
<dbReference type="InterPro" id="IPR009112">
    <property type="entry name" value="GTP_CycHdrlase_I_reg"/>
</dbReference>
<dbReference type="AlphaFoldDB" id="A0AAJ7TNK9"/>
<dbReference type="GO" id="GO:0031965">
    <property type="term" value="C:nuclear membrane"/>
    <property type="evidence" value="ECO:0007669"/>
    <property type="project" value="UniProtKB-SubCell"/>
</dbReference>